<evidence type="ECO:0000256" key="2">
    <source>
        <dbReference type="SAM" id="MobiDB-lite"/>
    </source>
</evidence>
<evidence type="ECO:0000313" key="4">
    <source>
        <dbReference type="EMBL" id="CBI11669.1"/>
    </source>
</evidence>
<comment type="similarity">
    <text evidence="1">Belongs to the DprA/Smf family.</text>
</comment>
<evidence type="ECO:0000259" key="3">
    <source>
        <dbReference type="Pfam" id="PF02481"/>
    </source>
</evidence>
<dbReference type="InterPro" id="IPR057666">
    <property type="entry name" value="DrpA_SLOG"/>
</dbReference>
<sequence length="378" mass="42205">MTSDFSLFNQPGPGDAVPQHGEENGIRREVAVLALGEIPGVGHSTAVKLYDEKNFGSLFTANCDEVHWIAGNAHVASPHTFTETFMAHRERALESAASDLDRYEGSGVDIILDTDPRYPQRLLALSDRPRWLFVKGNVDALNSERLITVVGTRKPTQSGLDLAARVTTMLVKHGFVTVSGLAEGVDGEVHRRTIEHKGQTVAVLGTGIFNEFPATTAHMRGPIVHNGGAIITEYFPKEQYSKQRFVQRNRIQAALSNVTIPVEAAVPSGTFHTIRFALEYGRIVLGVKWKGTEDLPLHLFLRERGQPVVEVSPEDDPFLEALGRSYDYWHFLQDSEQARRKAQIDRAVRFAHSVIKSERLSDFEVDLMVRRIRENQSE</sequence>
<comment type="caution">
    <text evidence="4">The sequence shown here is derived from an EMBL/GenBank/DDBJ whole genome shotgun (WGS) entry which is preliminary data.</text>
</comment>
<dbReference type="EMBL" id="CABR01000156">
    <property type="protein sequence ID" value="CBI11669.1"/>
    <property type="molecule type" value="Genomic_DNA"/>
</dbReference>
<dbReference type="PANTHER" id="PTHR43022">
    <property type="entry name" value="PROTEIN SMF"/>
    <property type="match status" value="1"/>
</dbReference>
<dbReference type="InterPro" id="IPR003488">
    <property type="entry name" value="DprA"/>
</dbReference>
<dbReference type="Pfam" id="PF02481">
    <property type="entry name" value="DNA_processg_A"/>
    <property type="match status" value="1"/>
</dbReference>
<organism evidence="4">
    <name type="scientific">mine drainage metagenome</name>
    <dbReference type="NCBI Taxonomy" id="410659"/>
    <lineage>
        <taxon>unclassified sequences</taxon>
        <taxon>metagenomes</taxon>
        <taxon>ecological metagenomes</taxon>
    </lineage>
</organism>
<dbReference type="PANTHER" id="PTHR43022:SF1">
    <property type="entry name" value="PROTEIN SMF"/>
    <property type="match status" value="1"/>
</dbReference>
<evidence type="ECO:0000256" key="1">
    <source>
        <dbReference type="ARBA" id="ARBA00006525"/>
    </source>
</evidence>
<dbReference type="Gene3D" id="3.40.50.450">
    <property type="match status" value="1"/>
</dbReference>
<accession>E6QWP6</accession>
<dbReference type="AlphaFoldDB" id="E6QWP6"/>
<reference evidence="4" key="1">
    <citation type="submission" date="2009-10" db="EMBL/GenBank/DDBJ databases">
        <title>Diversity of trophic interactions inside an arsenic-rich microbial ecosystem.</title>
        <authorList>
            <person name="Bertin P.N."/>
            <person name="Heinrich-Salmeron A."/>
            <person name="Pelletier E."/>
            <person name="Goulhen-Chollet F."/>
            <person name="Arsene-Ploetze F."/>
            <person name="Gallien S."/>
            <person name="Calteau A."/>
            <person name="Vallenet D."/>
            <person name="Casiot C."/>
            <person name="Chane-Woon-Ming B."/>
            <person name="Giloteaux L."/>
            <person name="Barakat M."/>
            <person name="Bonnefoy V."/>
            <person name="Bruneel O."/>
            <person name="Chandler M."/>
            <person name="Cleiss J."/>
            <person name="Duran R."/>
            <person name="Elbaz-Poulichet F."/>
            <person name="Fonknechten N."/>
            <person name="Lauga B."/>
            <person name="Mornico D."/>
            <person name="Ortet P."/>
            <person name="Schaeffer C."/>
            <person name="Siguier P."/>
            <person name="Alexander Thil Smith A."/>
            <person name="Van Dorsselaer A."/>
            <person name="Weissenbach J."/>
            <person name="Medigue C."/>
            <person name="Le Paslier D."/>
        </authorList>
    </citation>
    <scope>NUCLEOTIDE SEQUENCE</scope>
</reference>
<gene>
    <name evidence="4" type="ORF">CARN7_2507</name>
</gene>
<name>E6QWP6_9ZZZZ</name>
<dbReference type="SUPFAM" id="SSF102405">
    <property type="entry name" value="MCP/YpsA-like"/>
    <property type="match status" value="1"/>
</dbReference>
<protein>
    <recommendedName>
        <fullName evidence="3">Smf/DprA SLOG domain-containing protein</fullName>
    </recommendedName>
</protein>
<feature type="domain" description="Smf/DprA SLOG" evidence="3">
    <location>
        <begin position="110"/>
        <end position="287"/>
    </location>
</feature>
<feature type="region of interest" description="Disordered" evidence="2">
    <location>
        <begin position="1"/>
        <end position="22"/>
    </location>
</feature>
<dbReference type="GO" id="GO:0009294">
    <property type="term" value="P:DNA-mediated transformation"/>
    <property type="evidence" value="ECO:0007669"/>
    <property type="project" value="InterPro"/>
</dbReference>
<proteinExistence type="inferred from homology"/>